<dbReference type="OrthoDB" id="1681765at2759"/>
<dbReference type="EMBL" id="CAJNOJ010000491">
    <property type="protein sequence ID" value="CAF1466769.1"/>
    <property type="molecule type" value="Genomic_DNA"/>
</dbReference>
<proteinExistence type="predicted"/>
<accession>A0A815QRA8</accession>
<evidence type="ECO:0000313" key="2">
    <source>
        <dbReference type="Proteomes" id="UP000663852"/>
    </source>
</evidence>
<organism evidence="1 2">
    <name type="scientific">Adineta ricciae</name>
    <name type="common">Rotifer</name>
    <dbReference type="NCBI Taxonomy" id="249248"/>
    <lineage>
        <taxon>Eukaryota</taxon>
        <taxon>Metazoa</taxon>
        <taxon>Spiralia</taxon>
        <taxon>Gnathifera</taxon>
        <taxon>Rotifera</taxon>
        <taxon>Eurotatoria</taxon>
        <taxon>Bdelloidea</taxon>
        <taxon>Adinetida</taxon>
        <taxon>Adinetidae</taxon>
        <taxon>Adineta</taxon>
    </lineage>
</organism>
<reference evidence="1" key="1">
    <citation type="submission" date="2021-02" db="EMBL/GenBank/DDBJ databases">
        <authorList>
            <person name="Nowell W R."/>
        </authorList>
    </citation>
    <scope>NUCLEOTIDE SEQUENCE</scope>
</reference>
<evidence type="ECO:0000313" key="1">
    <source>
        <dbReference type="EMBL" id="CAF1466769.1"/>
    </source>
</evidence>
<gene>
    <name evidence="1" type="ORF">EDS130_LOCUS40516</name>
</gene>
<name>A0A815QRA8_ADIRI</name>
<comment type="caution">
    <text evidence="1">The sequence shown here is derived from an EMBL/GenBank/DDBJ whole genome shotgun (WGS) entry which is preliminary data.</text>
</comment>
<sequence>MENDFLLMKFYFNEILGRTIPYADPIGSNIEFYQILQEFDGSDKILVTKSHWIPTVSDPKHGYRESYKEIVDQF</sequence>
<protein>
    <submittedName>
        <fullName evidence="1">Uncharacterized protein</fullName>
    </submittedName>
</protein>
<dbReference type="Proteomes" id="UP000663852">
    <property type="component" value="Unassembled WGS sequence"/>
</dbReference>
<dbReference type="AlphaFoldDB" id="A0A815QRA8"/>